<dbReference type="PROSITE" id="PS51419">
    <property type="entry name" value="RAB"/>
    <property type="match status" value="1"/>
</dbReference>
<dbReference type="Proteomes" id="UP001363151">
    <property type="component" value="Unassembled WGS sequence"/>
</dbReference>
<evidence type="ECO:0000313" key="1">
    <source>
        <dbReference type="EMBL" id="KAK7230989.1"/>
    </source>
</evidence>
<organism evidence="1 2">
    <name type="scientific">Aureococcus anophagefferens</name>
    <name type="common">Harmful bloom alga</name>
    <dbReference type="NCBI Taxonomy" id="44056"/>
    <lineage>
        <taxon>Eukaryota</taxon>
        <taxon>Sar</taxon>
        <taxon>Stramenopiles</taxon>
        <taxon>Ochrophyta</taxon>
        <taxon>Pelagophyceae</taxon>
        <taxon>Pelagomonadales</taxon>
        <taxon>Pelagomonadaceae</taxon>
        <taxon>Aureococcus</taxon>
    </lineage>
</organism>
<dbReference type="GO" id="GO:0003924">
    <property type="term" value="F:GTPase activity"/>
    <property type="evidence" value="ECO:0007669"/>
    <property type="project" value="InterPro"/>
</dbReference>
<accession>A0ABR1FHP3</accession>
<dbReference type="InterPro" id="IPR005225">
    <property type="entry name" value="Small_GTP-bd"/>
</dbReference>
<dbReference type="NCBIfam" id="TIGR00231">
    <property type="entry name" value="small_GTP"/>
    <property type="match status" value="1"/>
</dbReference>
<dbReference type="PRINTS" id="PR00449">
    <property type="entry name" value="RASTRNSFRMNG"/>
</dbReference>
<dbReference type="SUPFAM" id="SSF52540">
    <property type="entry name" value="P-loop containing nucleoside triphosphate hydrolases"/>
    <property type="match status" value="1"/>
</dbReference>
<gene>
    <name evidence="1" type="primary">Rab2</name>
    <name evidence="1" type="ORF">SO694_00077163</name>
</gene>
<name>A0ABR1FHP3_AURAN</name>
<dbReference type="SMART" id="SM00176">
    <property type="entry name" value="RAN"/>
    <property type="match status" value="1"/>
</dbReference>
<protein>
    <submittedName>
        <fullName evidence="1">Rab-2A-like GTPase</fullName>
    </submittedName>
</protein>
<evidence type="ECO:0000313" key="2">
    <source>
        <dbReference type="Proteomes" id="UP001363151"/>
    </source>
</evidence>
<proteinExistence type="predicted"/>
<dbReference type="SMART" id="SM00173">
    <property type="entry name" value="RAS"/>
    <property type="match status" value="1"/>
</dbReference>
<dbReference type="PANTHER" id="PTHR47979">
    <property type="entry name" value="DRAB11-RELATED"/>
    <property type="match status" value="1"/>
</dbReference>
<dbReference type="SMART" id="SM00175">
    <property type="entry name" value="RAB"/>
    <property type="match status" value="1"/>
</dbReference>
<dbReference type="GO" id="GO:0005525">
    <property type="term" value="F:GTP binding"/>
    <property type="evidence" value="ECO:0007669"/>
    <property type="project" value="UniProtKB-KW"/>
</dbReference>
<dbReference type="PROSITE" id="PS51421">
    <property type="entry name" value="RAS"/>
    <property type="match status" value="1"/>
</dbReference>
<keyword evidence="2" id="KW-1185">Reference proteome</keyword>
<sequence length="208" mass="23161">MGTRAPASAPHLFKYIIIGDTEVGKSSIMLMFTEQHFQQAHDMTIGVEFDSRSVQLSDGNQANLEIWDTAGQESYLSITRSYYRGTDCCLLVYDVTRRESFDHLPRWLNEAKQNASNPNLVLMLVGNKADLEGSRQISRAEGKAFADLHGMLFVELTAKNQNLVESVFVESAQRVLAVQRANPRAKSAAVKLQPESRAKKDDFDCGCG</sequence>
<dbReference type="InterPro" id="IPR027417">
    <property type="entry name" value="P-loop_NTPase"/>
</dbReference>
<dbReference type="Gene3D" id="3.40.50.300">
    <property type="entry name" value="P-loop containing nucleotide triphosphate hydrolases"/>
    <property type="match status" value="1"/>
</dbReference>
<dbReference type="InterPro" id="IPR050209">
    <property type="entry name" value="Rab_GTPases_membrane_traffic"/>
</dbReference>
<comment type="caution">
    <text evidence="1">The sequence shown here is derived from an EMBL/GenBank/DDBJ whole genome shotgun (WGS) entry which is preliminary data.</text>
</comment>
<dbReference type="SMART" id="SM00174">
    <property type="entry name" value="RHO"/>
    <property type="match status" value="1"/>
</dbReference>
<dbReference type="KEGG" id="aaf:AURANDRAFT_22559"/>
<dbReference type="PROSITE" id="PS51420">
    <property type="entry name" value="RHO"/>
    <property type="match status" value="1"/>
</dbReference>
<dbReference type="EMBL" id="JBBJCI010000421">
    <property type="protein sequence ID" value="KAK7230989.1"/>
    <property type="molecule type" value="Genomic_DNA"/>
</dbReference>
<reference evidence="1 2" key="1">
    <citation type="submission" date="2024-03" db="EMBL/GenBank/DDBJ databases">
        <title>Aureococcus anophagefferens CCMP1851 and Kratosvirus quantuckense: Draft genome of a second virus-susceptible host strain in the model system.</title>
        <authorList>
            <person name="Chase E."/>
            <person name="Truchon A.R."/>
            <person name="Schepens W."/>
            <person name="Wilhelm S.W."/>
        </authorList>
    </citation>
    <scope>NUCLEOTIDE SEQUENCE [LARGE SCALE GENOMIC DNA]</scope>
    <source>
        <strain evidence="1 2">CCMP1851</strain>
    </source>
</reference>
<dbReference type="Pfam" id="PF00071">
    <property type="entry name" value="Ras"/>
    <property type="match status" value="1"/>
</dbReference>
<dbReference type="InterPro" id="IPR001806">
    <property type="entry name" value="Small_GTPase"/>
</dbReference>